<dbReference type="AlphaFoldDB" id="A0A1G4I2S6"/>
<proteinExistence type="predicted"/>
<organism evidence="12 13">
    <name type="scientific">Trypanosoma equiperdum</name>
    <dbReference type="NCBI Taxonomy" id="5694"/>
    <lineage>
        <taxon>Eukaryota</taxon>
        <taxon>Discoba</taxon>
        <taxon>Euglenozoa</taxon>
        <taxon>Kinetoplastea</taxon>
        <taxon>Metakinetoplastina</taxon>
        <taxon>Trypanosomatida</taxon>
        <taxon>Trypanosomatidae</taxon>
        <taxon>Trypanosoma</taxon>
    </lineage>
</organism>
<keyword evidence="2" id="KW-0813">Transport</keyword>
<feature type="transmembrane region" description="Helical" evidence="10">
    <location>
        <begin position="97"/>
        <end position="116"/>
    </location>
</feature>
<evidence type="ECO:0000256" key="1">
    <source>
        <dbReference type="ARBA" id="ARBA00004394"/>
    </source>
</evidence>
<keyword evidence="4" id="KW-0653">Protein transport</keyword>
<comment type="caution">
    <text evidence="12">The sequence shown here is derived from an EMBL/GenBank/DDBJ whole genome shotgun (WGS) entry which is preliminary data.</text>
</comment>
<dbReference type="GO" id="GO:0000139">
    <property type="term" value="C:Golgi membrane"/>
    <property type="evidence" value="ECO:0007669"/>
    <property type="project" value="UniProtKB-SubCell"/>
</dbReference>
<dbReference type="CDD" id="cd15853">
    <property type="entry name" value="SNARE_Bet1"/>
    <property type="match status" value="1"/>
</dbReference>
<dbReference type="VEuPathDB" id="TriTrypDB:TEOVI_000028200"/>
<evidence type="ECO:0000256" key="5">
    <source>
        <dbReference type="ARBA" id="ARBA00022989"/>
    </source>
</evidence>
<dbReference type="InterPro" id="IPR000727">
    <property type="entry name" value="T_SNARE_dom"/>
</dbReference>
<evidence type="ECO:0000256" key="2">
    <source>
        <dbReference type="ARBA" id="ARBA00022448"/>
    </source>
</evidence>
<keyword evidence="3 10" id="KW-0812">Transmembrane</keyword>
<sequence>MQPQSSLFRARAQAHGEARPNGTGALTENAVAENDQIMSALLSDVRAVKKNFTSMGVEVRRQNSFLDSLQDTFGRTRARLNRTMRYLNLPELTSAKHMWVLFVFVFVVLVLIYIMLKSR</sequence>
<feature type="domain" description="T-SNARE coiled-coil homology" evidence="11">
    <location>
        <begin position="28"/>
        <end position="90"/>
    </location>
</feature>
<evidence type="ECO:0000256" key="4">
    <source>
        <dbReference type="ARBA" id="ARBA00022927"/>
    </source>
</evidence>
<evidence type="ECO:0000256" key="7">
    <source>
        <dbReference type="ARBA" id="ARBA00023136"/>
    </source>
</evidence>
<accession>A0A1G4I2S6</accession>
<evidence type="ECO:0000256" key="9">
    <source>
        <dbReference type="SAM" id="MobiDB-lite"/>
    </source>
</evidence>
<evidence type="ECO:0000256" key="8">
    <source>
        <dbReference type="ARBA" id="ARBA00046280"/>
    </source>
</evidence>
<dbReference type="PROSITE" id="PS50192">
    <property type="entry name" value="T_SNARE"/>
    <property type="match status" value="1"/>
</dbReference>
<keyword evidence="5 10" id="KW-1133">Transmembrane helix</keyword>
<dbReference type="PANTHER" id="PTHR12791">
    <property type="entry name" value="GOLGI SNARE BET1-RELATED"/>
    <property type="match status" value="1"/>
</dbReference>
<keyword evidence="13" id="KW-1185">Reference proteome</keyword>
<keyword evidence="7 10" id="KW-0472">Membrane</keyword>
<dbReference type="RefSeq" id="XP_067077562.1">
    <property type="nucleotide sequence ID" value="XM_067221461.1"/>
</dbReference>
<dbReference type="Proteomes" id="UP000195570">
    <property type="component" value="Unassembled WGS sequence"/>
</dbReference>
<reference evidence="12" key="1">
    <citation type="submission" date="2016-09" db="EMBL/GenBank/DDBJ databases">
        <authorList>
            <person name="Hebert L."/>
            <person name="Moumen B."/>
        </authorList>
    </citation>
    <scope>NUCLEOTIDE SEQUENCE [LARGE SCALE GENOMIC DNA]</scope>
    <source>
        <strain evidence="12">OVI</strain>
    </source>
</reference>
<protein>
    <submittedName>
        <fullName evidence="12">Golgi vesicular membrane trafficking protein, putative</fullName>
    </submittedName>
</protein>
<comment type="subcellular location">
    <subcellularLocation>
        <location evidence="8">Endomembrane system</location>
        <topology evidence="8">Single-pass type IV membrane protein</topology>
    </subcellularLocation>
    <subcellularLocation>
        <location evidence="1">Golgi apparatus membrane</location>
    </subcellularLocation>
</comment>
<evidence type="ECO:0000313" key="13">
    <source>
        <dbReference type="Proteomes" id="UP000195570"/>
    </source>
</evidence>
<feature type="region of interest" description="Disordered" evidence="9">
    <location>
        <begin position="1"/>
        <end position="24"/>
    </location>
</feature>
<dbReference type="GO" id="GO:0015031">
    <property type="term" value="P:protein transport"/>
    <property type="evidence" value="ECO:0007669"/>
    <property type="project" value="UniProtKB-KW"/>
</dbReference>
<evidence type="ECO:0000313" key="12">
    <source>
        <dbReference type="EMBL" id="SCU66072.1"/>
    </source>
</evidence>
<evidence type="ECO:0000256" key="3">
    <source>
        <dbReference type="ARBA" id="ARBA00022692"/>
    </source>
</evidence>
<evidence type="ECO:0000256" key="6">
    <source>
        <dbReference type="ARBA" id="ARBA00023034"/>
    </source>
</evidence>
<keyword evidence="6" id="KW-0333">Golgi apparatus</keyword>
<evidence type="ECO:0000256" key="10">
    <source>
        <dbReference type="SAM" id="Phobius"/>
    </source>
</evidence>
<dbReference type="InterPro" id="IPR039899">
    <property type="entry name" value="BET1_SNARE"/>
</dbReference>
<dbReference type="SUPFAM" id="SSF58038">
    <property type="entry name" value="SNARE fusion complex"/>
    <property type="match status" value="1"/>
</dbReference>
<name>A0A1G4I2S6_TRYEQ</name>
<dbReference type="EMBL" id="CZPT02000499">
    <property type="protein sequence ID" value="SCU66072.1"/>
    <property type="molecule type" value="Genomic_DNA"/>
</dbReference>
<evidence type="ECO:0000259" key="11">
    <source>
        <dbReference type="PROSITE" id="PS50192"/>
    </source>
</evidence>
<dbReference type="GeneID" id="92374222"/>
<dbReference type="FunFam" id="1.20.5.110:FF:000089">
    <property type="entry name" value="Golgi vesicular membrane trafficking protein"/>
    <property type="match status" value="1"/>
</dbReference>
<dbReference type="Gene3D" id="1.20.5.110">
    <property type="match status" value="1"/>
</dbReference>
<gene>
    <name evidence="12" type="ORF">TEOVI_000028200</name>
</gene>